<sequence>MRWYFSAFLFPALALGEWTTHTISQDGAVRTYMKYVPASTNTYSGLMMFIHGVAMSDDVRFDYEVETNAEEFGFVGVVPTGTPVSSGQGGFGWNIEDESGPEDVRFLQSVVEQVSTENSIATDAHKIALGFSNGAGLAALLGCHNSENLYVAHVGVHIDPNADDFPSTCITGGGSGGKDRSGDTGAGEGVSEDDADDGSGDKDGGELGKEDGADWGNWTDDKDGGNWTGDKDGWSGDKDGWSGDKGRRLILSSGSTSSQPTWNAVGVDDFFITGLQPSPEEGILNQFSALHNTYGCPTEDWSVTTGSGHSCYTYPRCESMGQLCVYDNIGHVIVADMTPNAWSFLTSNSAPSFDYTAAPTASPSNESTSPSTETSNSALVLIKTFTYSVTLAAVLFFQIFW</sequence>
<dbReference type="InterPro" id="IPR029058">
    <property type="entry name" value="AB_hydrolase_fold"/>
</dbReference>
<evidence type="ECO:0008006" key="5">
    <source>
        <dbReference type="Google" id="ProtNLM"/>
    </source>
</evidence>
<comment type="caution">
    <text evidence="3">The sequence shown here is derived from an EMBL/GenBank/DDBJ whole genome shotgun (WGS) entry which is preliminary data.</text>
</comment>
<evidence type="ECO:0000313" key="3">
    <source>
        <dbReference type="EMBL" id="KAK3243145.1"/>
    </source>
</evidence>
<evidence type="ECO:0000313" key="4">
    <source>
        <dbReference type="Proteomes" id="UP001190700"/>
    </source>
</evidence>
<feature type="signal peptide" evidence="2">
    <location>
        <begin position="1"/>
        <end position="16"/>
    </location>
</feature>
<evidence type="ECO:0000256" key="1">
    <source>
        <dbReference type="SAM" id="MobiDB-lite"/>
    </source>
</evidence>
<proteinExistence type="predicted"/>
<dbReference type="AlphaFoldDB" id="A0AAE0EXY9"/>
<dbReference type="SUPFAM" id="SSF53474">
    <property type="entry name" value="alpha/beta-Hydrolases"/>
    <property type="match status" value="1"/>
</dbReference>
<feature type="region of interest" description="Disordered" evidence="1">
    <location>
        <begin position="169"/>
        <end position="240"/>
    </location>
</feature>
<feature type="chain" id="PRO_5042036090" description="Feruloyl esterase" evidence="2">
    <location>
        <begin position="17"/>
        <end position="401"/>
    </location>
</feature>
<name>A0AAE0EXY9_9CHLO</name>
<dbReference type="EMBL" id="LGRX02033081">
    <property type="protein sequence ID" value="KAK3243145.1"/>
    <property type="molecule type" value="Genomic_DNA"/>
</dbReference>
<keyword evidence="2" id="KW-0732">Signal</keyword>
<feature type="compositionally biased region" description="Basic and acidic residues" evidence="1">
    <location>
        <begin position="219"/>
        <end position="240"/>
    </location>
</feature>
<accession>A0AAE0EXY9</accession>
<gene>
    <name evidence="3" type="ORF">CYMTET_47178</name>
</gene>
<reference evidence="3 4" key="1">
    <citation type="journal article" date="2015" name="Genome Biol. Evol.">
        <title>Comparative Genomics of a Bacterivorous Green Alga Reveals Evolutionary Causalities and Consequences of Phago-Mixotrophic Mode of Nutrition.</title>
        <authorList>
            <person name="Burns J.A."/>
            <person name="Paasch A."/>
            <person name="Narechania A."/>
            <person name="Kim E."/>
        </authorList>
    </citation>
    <scope>NUCLEOTIDE SEQUENCE [LARGE SCALE GENOMIC DNA]</scope>
    <source>
        <strain evidence="3 4">PLY_AMNH</strain>
    </source>
</reference>
<dbReference type="Gene3D" id="3.40.50.1820">
    <property type="entry name" value="alpha/beta hydrolase"/>
    <property type="match status" value="1"/>
</dbReference>
<evidence type="ECO:0000256" key="2">
    <source>
        <dbReference type="SAM" id="SignalP"/>
    </source>
</evidence>
<feature type="compositionally biased region" description="Basic and acidic residues" evidence="1">
    <location>
        <begin position="199"/>
        <end position="212"/>
    </location>
</feature>
<dbReference type="Proteomes" id="UP001190700">
    <property type="component" value="Unassembled WGS sequence"/>
</dbReference>
<protein>
    <recommendedName>
        <fullName evidence="5">Feruloyl esterase</fullName>
    </recommendedName>
</protein>
<organism evidence="3 4">
    <name type="scientific">Cymbomonas tetramitiformis</name>
    <dbReference type="NCBI Taxonomy" id="36881"/>
    <lineage>
        <taxon>Eukaryota</taxon>
        <taxon>Viridiplantae</taxon>
        <taxon>Chlorophyta</taxon>
        <taxon>Pyramimonadophyceae</taxon>
        <taxon>Pyramimonadales</taxon>
        <taxon>Pyramimonadaceae</taxon>
        <taxon>Cymbomonas</taxon>
    </lineage>
</organism>
<keyword evidence="4" id="KW-1185">Reference proteome</keyword>